<proteinExistence type="predicted"/>
<organism evidence="2 3">
    <name type="scientific">Methanocorpusculum petauri</name>
    <dbReference type="NCBI Taxonomy" id="3002863"/>
    <lineage>
        <taxon>Archaea</taxon>
        <taxon>Methanobacteriati</taxon>
        <taxon>Methanobacteriota</taxon>
        <taxon>Stenosarchaea group</taxon>
        <taxon>Methanomicrobia</taxon>
        <taxon>Methanomicrobiales</taxon>
        <taxon>Methanocorpusculaceae</taxon>
        <taxon>Methanocorpusculum</taxon>
    </lineage>
</organism>
<keyword evidence="1" id="KW-0812">Transmembrane</keyword>
<keyword evidence="1" id="KW-0472">Membrane</keyword>
<comment type="caution">
    <text evidence="2">The sequence shown here is derived from an EMBL/GenBank/DDBJ whole genome shotgun (WGS) entry which is preliminary data.</text>
</comment>
<keyword evidence="1" id="KW-1133">Transmembrane helix</keyword>
<dbReference type="EMBL" id="JAPTGB010000010">
    <property type="protein sequence ID" value="MCZ0860668.1"/>
    <property type="molecule type" value="Genomic_DNA"/>
</dbReference>
<evidence type="ECO:0000313" key="2">
    <source>
        <dbReference type="EMBL" id="MCZ0860668.1"/>
    </source>
</evidence>
<dbReference type="Pfam" id="PF13346">
    <property type="entry name" value="ABC2_membrane_5"/>
    <property type="match status" value="1"/>
</dbReference>
<name>A0ABT4IG08_9EURY</name>
<feature type="transmembrane region" description="Helical" evidence="1">
    <location>
        <begin position="151"/>
        <end position="170"/>
    </location>
</feature>
<feature type="transmembrane region" description="Helical" evidence="1">
    <location>
        <begin position="82"/>
        <end position="107"/>
    </location>
</feature>
<feature type="transmembrane region" description="Helical" evidence="1">
    <location>
        <begin position="39"/>
        <end position="61"/>
    </location>
</feature>
<dbReference type="RefSeq" id="WP_268924879.1">
    <property type="nucleotide sequence ID" value="NZ_JAPTGB010000010.1"/>
</dbReference>
<reference evidence="2" key="1">
    <citation type="submission" date="2022-12" db="EMBL/GenBank/DDBJ databases">
        <title>Isolation and characterisation of novel Methanocorpusculum spp. from native Australian herbivores indicates the genus is ancestrally host-associated.</title>
        <authorList>
            <person name="Volmer J.G."/>
            <person name="Soo R.M."/>
            <person name="Evans P.N."/>
            <person name="Hoedt E.C."/>
            <person name="Astorga Alsina A.L."/>
            <person name="Woodcroft B.J."/>
            <person name="Tyson G.W."/>
            <person name="Hugenholtz P."/>
            <person name="Morrison M."/>
        </authorList>
    </citation>
    <scope>NUCLEOTIDE SEQUENCE</scope>
    <source>
        <strain evidence="2">MG</strain>
    </source>
</reference>
<evidence type="ECO:0000256" key="1">
    <source>
        <dbReference type="SAM" id="Phobius"/>
    </source>
</evidence>
<keyword evidence="3" id="KW-1185">Reference proteome</keyword>
<sequence>MNGLLYKDLLNLNPTMKYLAVMALIFCVVFIPMGNELPVYIILIMFGAMLPTTAISFDAAARWDKYAVSLPLTRREIVAERYLLMVGGICVAGIISLAIAIAMTVLMPGEGIFLPFIDPLTLMVMFVACGLFLGSIALPLTLKFGAEKMRYIIMVIALTPVVVMLGMTFLMDLSGTSLAAPVLMPVILGGMLVITAIVVFVSYRFSVGIYAKKEF</sequence>
<gene>
    <name evidence="2" type="ORF">O0S10_05410</name>
</gene>
<accession>A0ABT4IG08</accession>
<protein>
    <submittedName>
        <fullName evidence="2">ABC-2 transporter permease</fullName>
    </submittedName>
</protein>
<feature type="transmembrane region" description="Helical" evidence="1">
    <location>
        <begin position="16"/>
        <end position="33"/>
    </location>
</feature>
<feature type="transmembrane region" description="Helical" evidence="1">
    <location>
        <begin position="182"/>
        <end position="203"/>
    </location>
</feature>
<dbReference type="Proteomes" id="UP001141422">
    <property type="component" value="Unassembled WGS sequence"/>
</dbReference>
<evidence type="ECO:0000313" key="3">
    <source>
        <dbReference type="Proteomes" id="UP001141422"/>
    </source>
</evidence>
<feature type="transmembrane region" description="Helical" evidence="1">
    <location>
        <begin position="119"/>
        <end position="139"/>
    </location>
</feature>
<dbReference type="InterPro" id="IPR025699">
    <property type="entry name" value="ABC2_memb-like"/>
</dbReference>